<protein>
    <submittedName>
        <fullName evidence="1">Uncharacterized protein</fullName>
    </submittedName>
</protein>
<evidence type="ECO:0000313" key="1">
    <source>
        <dbReference type="EMBL" id="KAG9396582.1"/>
    </source>
</evidence>
<organism evidence="1 2">
    <name type="scientific">Carpediemonas membranifera</name>
    <dbReference type="NCBI Taxonomy" id="201153"/>
    <lineage>
        <taxon>Eukaryota</taxon>
        <taxon>Metamonada</taxon>
        <taxon>Carpediemonas-like organisms</taxon>
        <taxon>Carpediemonas</taxon>
    </lineage>
</organism>
<dbReference type="AlphaFoldDB" id="A0A8J6BFT7"/>
<evidence type="ECO:0000313" key="2">
    <source>
        <dbReference type="Proteomes" id="UP000717585"/>
    </source>
</evidence>
<comment type="caution">
    <text evidence="1">The sequence shown here is derived from an EMBL/GenBank/DDBJ whole genome shotgun (WGS) entry which is preliminary data.</text>
</comment>
<keyword evidence="2" id="KW-1185">Reference proteome</keyword>
<gene>
    <name evidence="1" type="ORF">J8273_1591</name>
</gene>
<proteinExistence type="predicted"/>
<reference evidence="1" key="1">
    <citation type="submission" date="2021-05" db="EMBL/GenBank/DDBJ databases">
        <title>A free-living protist that lacks canonical eukaryotic 1 DNA replication and segregation systems.</title>
        <authorList>
            <person name="Salas-Leiva D.E."/>
            <person name="Tromer E.C."/>
            <person name="Curtis B.A."/>
            <person name="Jerlstrom-Hultqvist J."/>
            <person name="Kolisko M."/>
            <person name="Yi Z."/>
            <person name="Salas-Leiva J.S."/>
            <person name="Gallot-Lavallee L."/>
            <person name="Kops G.J.P.L."/>
            <person name="Archibald J.M."/>
            <person name="Simpson A.G.B."/>
            <person name="Roger A.J."/>
        </authorList>
    </citation>
    <scope>NUCLEOTIDE SEQUENCE</scope>
    <source>
        <strain evidence="1">BICM</strain>
    </source>
</reference>
<dbReference type="Proteomes" id="UP000717585">
    <property type="component" value="Unassembled WGS sequence"/>
</dbReference>
<name>A0A8J6BFT7_9EUKA</name>
<dbReference type="EMBL" id="JAHDYR010000005">
    <property type="protein sequence ID" value="KAG9396582.1"/>
    <property type="molecule type" value="Genomic_DNA"/>
</dbReference>
<sequence>MFEGDCLVAGVGDRQLIGGDVHSIQLGPSPAPQTRTVVDLPFRVDRILCSGRGSTVFRCGRQLLLCGLVPATMAAAGLVPDIAPGTRIGPVSLSLPWPVSRFFYRAELIASSETETLCTKGMLRRALPFETVEAALSVFGTVMYLRPAAGSWVMTDLATEGQPEPVPTYPAGFLPYTIAHVNN</sequence>
<accession>A0A8J6BFT7</accession>